<protein>
    <submittedName>
        <fullName evidence="4">Secreted protein</fullName>
    </submittedName>
</protein>
<sequence length="204" mass="21864">MQPLLLLFSVLLVRSSALLCNQCGGERYGDGLRILRAMCCKATVVECAAGFVCLRAVVVSPKKSFILSGCHVPEDGLIGCDFHNLPHNATIHRCICLDQSCQSYFPTGGNCTSSFSTATKSRPNSHHRKSHALSMTASAERLRASTSSTSTSLIASSLELANDDERHYAQSATGLQNSKAPSLPVLVSICSLSLPLVYALFRLS</sequence>
<dbReference type="AlphaFoldDB" id="A0A183FD64"/>
<organism evidence="3 4">
    <name type="scientific">Heligmosomoides polygyrus</name>
    <name type="common">Parasitic roundworm</name>
    <dbReference type="NCBI Taxonomy" id="6339"/>
    <lineage>
        <taxon>Eukaryota</taxon>
        <taxon>Metazoa</taxon>
        <taxon>Ecdysozoa</taxon>
        <taxon>Nematoda</taxon>
        <taxon>Chromadorea</taxon>
        <taxon>Rhabditida</taxon>
        <taxon>Rhabditina</taxon>
        <taxon>Rhabditomorpha</taxon>
        <taxon>Strongyloidea</taxon>
        <taxon>Heligmosomidae</taxon>
        <taxon>Heligmosomoides</taxon>
    </lineage>
</organism>
<proteinExistence type="predicted"/>
<dbReference type="EMBL" id="UZAH01025277">
    <property type="protein sequence ID" value="VDO60196.1"/>
    <property type="molecule type" value="Genomic_DNA"/>
</dbReference>
<reference evidence="4" key="2">
    <citation type="submission" date="2019-09" db="UniProtKB">
        <authorList>
            <consortium name="WormBaseParasite"/>
        </authorList>
    </citation>
    <scope>IDENTIFICATION</scope>
</reference>
<accession>A0A3P7WHJ9</accession>
<reference evidence="2 3" key="1">
    <citation type="submission" date="2018-11" db="EMBL/GenBank/DDBJ databases">
        <authorList>
            <consortium name="Pathogen Informatics"/>
        </authorList>
    </citation>
    <scope>NUCLEOTIDE SEQUENCE [LARGE SCALE GENOMIC DNA]</scope>
</reference>
<keyword evidence="3" id="KW-1185">Reference proteome</keyword>
<evidence type="ECO:0000313" key="2">
    <source>
        <dbReference type="EMBL" id="VDO60196.1"/>
    </source>
</evidence>
<evidence type="ECO:0000313" key="4">
    <source>
        <dbReference type="WBParaSite" id="HPBE_0000413901-mRNA-1"/>
    </source>
</evidence>
<dbReference type="WBParaSite" id="HPBE_0000413901-mRNA-1">
    <property type="protein sequence ID" value="HPBE_0000413901-mRNA-1"/>
    <property type="gene ID" value="HPBE_0000413901"/>
</dbReference>
<name>A0A183FD64_HELPZ</name>
<evidence type="ECO:0000313" key="3">
    <source>
        <dbReference type="Proteomes" id="UP000050761"/>
    </source>
</evidence>
<feature type="chain" id="PRO_5044551344" evidence="1">
    <location>
        <begin position="18"/>
        <end position="204"/>
    </location>
</feature>
<keyword evidence="1" id="KW-0732">Signal</keyword>
<accession>A0A183FD64</accession>
<dbReference type="OrthoDB" id="5828571at2759"/>
<evidence type="ECO:0000256" key="1">
    <source>
        <dbReference type="SAM" id="SignalP"/>
    </source>
</evidence>
<gene>
    <name evidence="2" type="ORF">HPBE_LOCUS4140</name>
</gene>
<dbReference type="Proteomes" id="UP000050761">
    <property type="component" value="Unassembled WGS sequence"/>
</dbReference>
<feature type="signal peptide" evidence="1">
    <location>
        <begin position="1"/>
        <end position="17"/>
    </location>
</feature>